<dbReference type="Pfam" id="PF01546">
    <property type="entry name" value="Peptidase_M20"/>
    <property type="match status" value="1"/>
</dbReference>
<organism evidence="11 12">
    <name type="scientific">Devosia pacifica</name>
    <dbReference type="NCBI Taxonomy" id="1335967"/>
    <lineage>
        <taxon>Bacteria</taxon>
        <taxon>Pseudomonadati</taxon>
        <taxon>Pseudomonadota</taxon>
        <taxon>Alphaproteobacteria</taxon>
        <taxon>Hyphomicrobiales</taxon>
        <taxon>Devosiaceae</taxon>
        <taxon>Devosia</taxon>
    </lineage>
</organism>
<dbReference type="Gene3D" id="3.30.70.360">
    <property type="match status" value="1"/>
</dbReference>
<keyword evidence="5" id="KW-0028">Amino-acid biosynthesis</keyword>
<dbReference type="AlphaFoldDB" id="A0A918RYS6"/>
<dbReference type="GO" id="GO:0008777">
    <property type="term" value="F:acetylornithine deacetylase activity"/>
    <property type="evidence" value="ECO:0007669"/>
    <property type="project" value="TreeGrafter"/>
</dbReference>
<evidence type="ECO:0000256" key="6">
    <source>
        <dbReference type="ARBA" id="ARBA00022723"/>
    </source>
</evidence>
<evidence type="ECO:0000256" key="9">
    <source>
        <dbReference type="ARBA" id="ARBA00023285"/>
    </source>
</evidence>
<evidence type="ECO:0000256" key="3">
    <source>
        <dbReference type="ARBA" id="ARBA00022490"/>
    </source>
</evidence>
<evidence type="ECO:0000256" key="7">
    <source>
        <dbReference type="ARBA" id="ARBA00022801"/>
    </source>
</evidence>
<keyword evidence="3" id="KW-0963">Cytoplasm</keyword>
<dbReference type="GO" id="GO:0006526">
    <property type="term" value="P:L-arginine biosynthetic process"/>
    <property type="evidence" value="ECO:0007669"/>
    <property type="project" value="UniProtKB-KW"/>
</dbReference>
<dbReference type="Proteomes" id="UP000646579">
    <property type="component" value="Unassembled WGS sequence"/>
</dbReference>
<evidence type="ECO:0000256" key="8">
    <source>
        <dbReference type="ARBA" id="ARBA00022833"/>
    </source>
</evidence>
<name>A0A918RYS6_9HYPH</name>
<dbReference type="NCBIfam" id="NF005710">
    <property type="entry name" value="PRK07522.1"/>
    <property type="match status" value="1"/>
</dbReference>
<dbReference type="SUPFAM" id="SSF55031">
    <property type="entry name" value="Bacterial exopeptidase dimerisation domain"/>
    <property type="match status" value="1"/>
</dbReference>
<keyword evidence="8" id="KW-0862">Zinc</keyword>
<dbReference type="RefSeq" id="WP_210310414.1">
    <property type="nucleotide sequence ID" value="NZ_BMZE01000001.1"/>
</dbReference>
<accession>A0A918RYS6</accession>
<dbReference type="InterPro" id="IPR036264">
    <property type="entry name" value="Bact_exopeptidase_dim_dom"/>
</dbReference>
<dbReference type="InterPro" id="IPR011650">
    <property type="entry name" value="Peptidase_M20_dimer"/>
</dbReference>
<keyword evidence="7" id="KW-0378">Hydrolase</keyword>
<comment type="caution">
    <text evidence="11">The sequence shown here is derived from an EMBL/GenBank/DDBJ whole genome shotgun (WGS) entry which is preliminary data.</text>
</comment>
<keyword evidence="12" id="KW-1185">Reference proteome</keyword>
<evidence type="ECO:0000256" key="5">
    <source>
        <dbReference type="ARBA" id="ARBA00022605"/>
    </source>
</evidence>
<dbReference type="InterPro" id="IPR001261">
    <property type="entry name" value="ArgE/DapE_CS"/>
</dbReference>
<dbReference type="SUPFAM" id="SSF53187">
    <property type="entry name" value="Zn-dependent exopeptidases"/>
    <property type="match status" value="1"/>
</dbReference>
<protein>
    <submittedName>
        <fullName evidence="11">Acetylornithine deacetylase</fullName>
    </submittedName>
</protein>
<dbReference type="NCBIfam" id="TIGR01892">
    <property type="entry name" value="AcOrn-deacetyl"/>
    <property type="match status" value="1"/>
</dbReference>
<evidence type="ECO:0000259" key="10">
    <source>
        <dbReference type="Pfam" id="PF07687"/>
    </source>
</evidence>
<sequence>MAHHLLEETLSTLSDLIGFESVSSESNLELIAYVNHKLDQIGADTFLTLDPGGHKANLFATIGPADEDGGIVLSGHTDVVPVEGQDWSTNPFEAHLRDGRVFGRGTCDMKGFIACAMAFAPHFAAQKLSRPLHLAFTYDEEVGCLGAQVMLDELKASGRKPSVCIVGEPTSMRIVEGNKGCCEYSTHFKGAPGHASEPDRGVNAVEYAARYIGRLLEIGEELKTRAPENSRFDPPWSTIQVGRIAGGVARNIIASACSVDWELRPINAEDFQYARSNIRDYVETELLPKMRKVHPDADVITEVIGEVIGLEPMSDNEAEALVRELTGDRHPATCVPFGTEAGLFQQHGVATVLCGPGAIAQAHKADEYVSLEQLNSCLDMIGRLQLKLASEA</sequence>
<evidence type="ECO:0000313" key="11">
    <source>
        <dbReference type="EMBL" id="GHA16315.1"/>
    </source>
</evidence>
<keyword evidence="9" id="KW-0170">Cobalt</keyword>
<evidence type="ECO:0000313" key="12">
    <source>
        <dbReference type="Proteomes" id="UP000646579"/>
    </source>
</evidence>
<keyword evidence="4" id="KW-0055">Arginine biosynthesis</keyword>
<dbReference type="CDD" id="cd03894">
    <property type="entry name" value="M20_ArgE"/>
    <property type="match status" value="1"/>
</dbReference>
<keyword evidence="6" id="KW-0479">Metal-binding</keyword>
<dbReference type="InterPro" id="IPR010169">
    <property type="entry name" value="AcOrn-deacetyl"/>
</dbReference>
<reference evidence="11" key="1">
    <citation type="journal article" date="2014" name="Int. J. Syst. Evol. Microbiol.">
        <title>Complete genome sequence of Corynebacterium casei LMG S-19264T (=DSM 44701T), isolated from a smear-ripened cheese.</title>
        <authorList>
            <consortium name="US DOE Joint Genome Institute (JGI-PGF)"/>
            <person name="Walter F."/>
            <person name="Albersmeier A."/>
            <person name="Kalinowski J."/>
            <person name="Ruckert C."/>
        </authorList>
    </citation>
    <scope>NUCLEOTIDE SEQUENCE</scope>
    <source>
        <strain evidence="11">KCTC 32437</strain>
    </source>
</reference>
<dbReference type="EMBL" id="BMZE01000001">
    <property type="protein sequence ID" value="GHA16315.1"/>
    <property type="molecule type" value="Genomic_DNA"/>
</dbReference>
<dbReference type="Gene3D" id="3.40.630.10">
    <property type="entry name" value="Zn peptidases"/>
    <property type="match status" value="1"/>
</dbReference>
<proteinExistence type="inferred from homology"/>
<evidence type="ECO:0000256" key="1">
    <source>
        <dbReference type="ARBA" id="ARBA00001947"/>
    </source>
</evidence>
<evidence type="ECO:0000256" key="4">
    <source>
        <dbReference type="ARBA" id="ARBA00022571"/>
    </source>
</evidence>
<comment type="cofactor">
    <cofactor evidence="1">
        <name>Zn(2+)</name>
        <dbReference type="ChEBI" id="CHEBI:29105"/>
    </cofactor>
</comment>
<reference evidence="11" key="2">
    <citation type="submission" date="2020-09" db="EMBL/GenBank/DDBJ databases">
        <authorList>
            <person name="Sun Q."/>
            <person name="Kim S."/>
        </authorList>
    </citation>
    <scope>NUCLEOTIDE SEQUENCE</scope>
    <source>
        <strain evidence="11">KCTC 32437</strain>
    </source>
</reference>
<dbReference type="InterPro" id="IPR050072">
    <property type="entry name" value="Peptidase_M20A"/>
</dbReference>
<dbReference type="PANTHER" id="PTHR43808:SF31">
    <property type="entry name" value="N-ACETYL-L-CITRULLINE DEACETYLASE"/>
    <property type="match status" value="1"/>
</dbReference>
<comment type="similarity">
    <text evidence="2">Belongs to the peptidase M20A family. ArgE subfamily.</text>
</comment>
<feature type="domain" description="Peptidase M20 dimerisation" evidence="10">
    <location>
        <begin position="177"/>
        <end position="287"/>
    </location>
</feature>
<dbReference type="InterPro" id="IPR002933">
    <property type="entry name" value="Peptidase_M20"/>
</dbReference>
<dbReference type="GO" id="GO:0046872">
    <property type="term" value="F:metal ion binding"/>
    <property type="evidence" value="ECO:0007669"/>
    <property type="project" value="UniProtKB-KW"/>
</dbReference>
<dbReference type="PANTHER" id="PTHR43808">
    <property type="entry name" value="ACETYLORNITHINE DEACETYLASE"/>
    <property type="match status" value="1"/>
</dbReference>
<evidence type="ECO:0000256" key="2">
    <source>
        <dbReference type="ARBA" id="ARBA00005691"/>
    </source>
</evidence>
<dbReference type="PROSITE" id="PS00759">
    <property type="entry name" value="ARGE_DAPE_CPG2_2"/>
    <property type="match status" value="1"/>
</dbReference>
<gene>
    <name evidence="11" type="ORF">GCM10007989_09190</name>
</gene>
<dbReference type="Pfam" id="PF07687">
    <property type="entry name" value="M20_dimer"/>
    <property type="match status" value="1"/>
</dbReference>